<feature type="transmembrane region" description="Helical" evidence="1">
    <location>
        <begin position="127"/>
        <end position="144"/>
    </location>
</feature>
<protein>
    <submittedName>
        <fullName evidence="2">Hypothetical membrane protein</fullName>
    </submittedName>
</protein>
<dbReference type="Pfam" id="PF14325">
    <property type="entry name" value="DUF4383"/>
    <property type="match status" value="1"/>
</dbReference>
<organism evidence="2 3">
    <name type="scientific">Rhodococcus opacus (strain B4)</name>
    <dbReference type="NCBI Taxonomy" id="632772"/>
    <lineage>
        <taxon>Bacteria</taxon>
        <taxon>Bacillati</taxon>
        <taxon>Actinomycetota</taxon>
        <taxon>Actinomycetes</taxon>
        <taxon>Mycobacteriales</taxon>
        <taxon>Nocardiaceae</taxon>
        <taxon>Rhodococcus</taxon>
    </lineage>
</organism>
<keyword evidence="1" id="KW-0812">Transmembrane</keyword>
<gene>
    <name evidence="2" type="ordered locus">ROP_01580</name>
</gene>
<dbReference type="KEGG" id="rop:ROP_01580"/>
<proteinExistence type="predicted"/>
<dbReference type="Proteomes" id="UP000002212">
    <property type="component" value="Chromosome"/>
</dbReference>
<evidence type="ECO:0000256" key="1">
    <source>
        <dbReference type="SAM" id="Phobius"/>
    </source>
</evidence>
<keyword evidence="1" id="KW-1133">Transmembrane helix</keyword>
<feature type="transmembrane region" description="Helical" evidence="1">
    <location>
        <begin position="88"/>
        <end position="107"/>
    </location>
</feature>
<reference evidence="2 3" key="1">
    <citation type="submission" date="2009-03" db="EMBL/GenBank/DDBJ databases">
        <title>Comparison of the complete genome sequences of Rhodococcus erythropolis PR4 and Rhodococcus opacus B4.</title>
        <authorList>
            <person name="Takarada H."/>
            <person name="Sekine M."/>
            <person name="Hosoyama A."/>
            <person name="Yamada R."/>
            <person name="Fujisawa T."/>
            <person name="Omata S."/>
            <person name="Shimizu A."/>
            <person name="Tsukatani N."/>
            <person name="Tanikawa S."/>
            <person name="Fujita N."/>
            <person name="Harayama S."/>
        </authorList>
    </citation>
    <scope>NUCLEOTIDE SEQUENCE [LARGE SCALE GENOMIC DNA]</scope>
    <source>
        <strain evidence="2 3">B4</strain>
    </source>
</reference>
<sequence>MISTQPAQRGSRSPPRFRRRPCWWGRCSWWSGCSGSSPGVTTDYDTLTFAGHHTEAALLGIFQVSVLHNIVHLLFGVAGIAAARTAGAAKGFLVGGGLIYLVLWIYGLVIDQDGSAYFVPVNTADNWLHLVLGAGMVVLGLLLPRLRTTAPRLIPPPLPGRGAVALRLSVAGPGGAGVESGGLLGLVVGA</sequence>
<dbReference type="STRING" id="632772.ROP_01580"/>
<name>C1ASF6_RHOOB</name>
<evidence type="ECO:0000313" key="2">
    <source>
        <dbReference type="EMBL" id="BAH48405.1"/>
    </source>
</evidence>
<dbReference type="AlphaFoldDB" id="C1ASF6"/>
<keyword evidence="1" id="KW-0472">Membrane</keyword>
<dbReference type="HOGENOM" id="CLU_1426990_0_0_11"/>
<accession>C1ASF6</accession>
<dbReference type="EMBL" id="AP011115">
    <property type="protein sequence ID" value="BAH48405.1"/>
    <property type="molecule type" value="Genomic_DNA"/>
</dbReference>
<evidence type="ECO:0000313" key="3">
    <source>
        <dbReference type="Proteomes" id="UP000002212"/>
    </source>
</evidence>
<feature type="transmembrane region" description="Helical" evidence="1">
    <location>
        <begin position="56"/>
        <end position="81"/>
    </location>
</feature>